<name>A0A5B2Z6Z3_9GAMM</name>
<reference evidence="1 2" key="2">
    <citation type="submission" date="2019-09" db="EMBL/GenBank/DDBJ databases">
        <authorList>
            <person name="Mazur A."/>
        </authorList>
    </citation>
    <scope>NUCLEOTIDE SEQUENCE [LARGE SCALE GENOMIC DNA]</scope>
    <source>
        <strain evidence="1 2">3729k</strain>
    </source>
</reference>
<dbReference type="EMBL" id="VUOD01000013">
    <property type="protein sequence ID" value="KAA2283966.1"/>
    <property type="molecule type" value="Genomic_DNA"/>
</dbReference>
<accession>A0A5B2Z6Z3</accession>
<comment type="caution">
    <text evidence="1">The sequence shown here is derived from an EMBL/GenBank/DDBJ whole genome shotgun (WGS) entry which is preliminary data.</text>
</comment>
<dbReference type="RefSeq" id="WP_149861413.1">
    <property type="nucleotide sequence ID" value="NZ_VUOD01000013.1"/>
</dbReference>
<reference evidence="1 2" key="1">
    <citation type="submission" date="2019-09" db="EMBL/GenBank/DDBJ databases">
        <title>Arenimonas chukotkensis sp. nov., a bacterium isolated from Chukotka hot spring, Arctic region, Russia.</title>
        <authorList>
            <person name="Zayulina K.S."/>
            <person name="Prokofeva M.I."/>
            <person name="Elcheninov A.G."/>
            <person name="Novikov A."/>
            <person name="Kochetkova T.V."/>
            <person name="Kublanov I.V."/>
        </authorList>
    </citation>
    <scope>NUCLEOTIDE SEQUENCE [LARGE SCALE GENOMIC DNA]</scope>
    <source>
        <strain evidence="1 2">3729k</strain>
    </source>
</reference>
<protein>
    <submittedName>
        <fullName evidence="1">Uncharacterized protein</fullName>
    </submittedName>
</protein>
<dbReference type="Proteomes" id="UP000322165">
    <property type="component" value="Unassembled WGS sequence"/>
</dbReference>
<dbReference type="AlphaFoldDB" id="A0A5B2Z6Z3"/>
<evidence type="ECO:0000313" key="2">
    <source>
        <dbReference type="Proteomes" id="UP000322165"/>
    </source>
</evidence>
<organism evidence="1 2">
    <name type="scientific">Arenimonas fontis</name>
    <dbReference type="NCBI Taxonomy" id="2608255"/>
    <lineage>
        <taxon>Bacteria</taxon>
        <taxon>Pseudomonadati</taxon>
        <taxon>Pseudomonadota</taxon>
        <taxon>Gammaproteobacteria</taxon>
        <taxon>Lysobacterales</taxon>
        <taxon>Lysobacteraceae</taxon>
        <taxon>Arenimonas</taxon>
    </lineage>
</organism>
<keyword evidence="2" id="KW-1185">Reference proteome</keyword>
<sequence length="189" mass="20000">MAGLVVLLAACAAEEAPAPAAAEPEVPVLAAPVGTDWSTCRFQNLRLPVPGRLFVVDAGAPLEDSEPGRETIRRVDVMVPGQVSLLLTASHATAWHVRPWPETEVVAIFASGAGSQRITGAGLGEHRMERSQDLGDDCGRHWMAEGPGPAVAEAARQVFGRVPDAYYRMRVGSVVIGSTEATPELLEAR</sequence>
<gene>
    <name evidence="1" type="ORF">F0415_11720</name>
</gene>
<evidence type="ECO:0000313" key="1">
    <source>
        <dbReference type="EMBL" id="KAA2283966.1"/>
    </source>
</evidence>
<proteinExistence type="predicted"/>